<dbReference type="OrthoDB" id="5393654at2759"/>
<feature type="region of interest" description="Disordered" evidence="1">
    <location>
        <begin position="1"/>
        <end position="44"/>
    </location>
</feature>
<dbReference type="PANTHER" id="PTHR35179">
    <property type="entry name" value="PROTEIN CBG02620"/>
    <property type="match status" value="1"/>
</dbReference>
<dbReference type="Proteomes" id="UP000016935">
    <property type="component" value="Unassembled WGS sequence"/>
</dbReference>
<dbReference type="HOGENOM" id="CLU_030046_1_0_1"/>
<dbReference type="eggNOG" id="ENOG502QRQN">
    <property type="taxonomic scope" value="Eukaryota"/>
</dbReference>
<feature type="region of interest" description="Disordered" evidence="1">
    <location>
        <begin position="425"/>
        <end position="446"/>
    </location>
</feature>
<protein>
    <recommendedName>
        <fullName evidence="4">Geranylgeranyl pyrophosphate synthetase</fullName>
    </recommendedName>
</protein>
<reference evidence="2 3" key="1">
    <citation type="journal article" date="2012" name="PLoS Pathog.">
        <title>Diverse lifestyles and strategies of plant pathogenesis encoded in the genomes of eighteen Dothideomycetes fungi.</title>
        <authorList>
            <person name="Ohm R.A."/>
            <person name="Feau N."/>
            <person name="Henrissat B."/>
            <person name="Schoch C.L."/>
            <person name="Horwitz B.A."/>
            <person name="Barry K.W."/>
            <person name="Condon B.J."/>
            <person name="Copeland A.C."/>
            <person name="Dhillon B."/>
            <person name="Glaser F."/>
            <person name="Hesse C.N."/>
            <person name="Kosti I."/>
            <person name="LaButti K."/>
            <person name="Lindquist E.A."/>
            <person name="Lucas S."/>
            <person name="Salamov A.A."/>
            <person name="Bradshaw R.E."/>
            <person name="Ciuffetti L."/>
            <person name="Hamelin R.C."/>
            <person name="Kema G.H.J."/>
            <person name="Lawrence C."/>
            <person name="Scott J.A."/>
            <person name="Spatafora J.W."/>
            <person name="Turgeon B.G."/>
            <person name="de Wit P.J.G.M."/>
            <person name="Zhong S."/>
            <person name="Goodwin S.B."/>
            <person name="Grigoriev I.V."/>
        </authorList>
    </citation>
    <scope>NUCLEOTIDE SEQUENCE [LARGE SCALE GENOMIC DNA]</scope>
    <source>
        <strain evidence="3">28A</strain>
    </source>
</reference>
<feature type="compositionally biased region" description="Polar residues" evidence="1">
    <location>
        <begin position="1"/>
        <end position="10"/>
    </location>
</feature>
<dbReference type="AlphaFoldDB" id="R0KUQ6"/>
<evidence type="ECO:0000313" key="3">
    <source>
        <dbReference type="Proteomes" id="UP000016935"/>
    </source>
</evidence>
<dbReference type="GeneID" id="19398304"/>
<dbReference type="RefSeq" id="XP_008020691.1">
    <property type="nucleotide sequence ID" value="XM_008022500.1"/>
</dbReference>
<evidence type="ECO:0000313" key="2">
    <source>
        <dbReference type="EMBL" id="EOA91507.1"/>
    </source>
</evidence>
<organism evidence="2 3">
    <name type="scientific">Exserohilum turcicum (strain 28A)</name>
    <name type="common">Northern leaf blight fungus</name>
    <name type="synonym">Setosphaeria turcica</name>
    <dbReference type="NCBI Taxonomy" id="671987"/>
    <lineage>
        <taxon>Eukaryota</taxon>
        <taxon>Fungi</taxon>
        <taxon>Dikarya</taxon>
        <taxon>Ascomycota</taxon>
        <taxon>Pezizomycotina</taxon>
        <taxon>Dothideomycetes</taxon>
        <taxon>Pleosporomycetidae</taxon>
        <taxon>Pleosporales</taxon>
        <taxon>Pleosporineae</taxon>
        <taxon>Pleosporaceae</taxon>
        <taxon>Exserohilum</taxon>
    </lineage>
</organism>
<proteinExistence type="predicted"/>
<evidence type="ECO:0000256" key="1">
    <source>
        <dbReference type="SAM" id="MobiDB-lite"/>
    </source>
</evidence>
<gene>
    <name evidence="2" type="ORF">SETTUDRAFT_162216</name>
</gene>
<dbReference type="EMBL" id="KB908481">
    <property type="protein sequence ID" value="EOA91507.1"/>
    <property type="molecule type" value="Genomic_DNA"/>
</dbReference>
<sequence length="490" mass="54730">MSWTNPSSGSSRGGFAPRRGQGRGGRAPQFNKPRKPTKPDIVQNPLGDLVKNIRASDLTVAAQHPAQPPEIYGCHYVASYSWLKGQTPTIVVPGKPPLWTPLATPQRLPEDRGQYFRDLNAAKYPEYPMAPVIHAVLEQDPEYPTECIDLFACGSTLGSLLRFARGIGKAFRFDVEVIGSTVFFVRKENDPKELIQGVRGFGHTFPEAYTTWEDLSHSESHQRIVQYTFEGLECLVRFESDGYIKNNSTTDKLSSGKRATTEGDLVQALQGVSVDLTCGERDSAVNELTVKRGGSEVPQNSIFDLKTRSGRYKKEIDMSDIYPQLWIKQIPNFIVAYHDGAGLFEDIRVQDVKSEVQAWEKDNADGIRRFAALVKLILQVANDNKQTLLEVYCPGPDSLEIRKQHGDGMRTLPLYLSDRWADYEQREDSGHSPSPPNGGISLSDGEDLDELRYDDHRYNFGSEYDDDSGTEPDYTACSAEDCGYCGKCSY</sequence>
<accession>R0KUQ6</accession>
<dbReference type="STRING" id="671987.R0KUQ6"/>
<reference evidence="2 3" key="2">
    <citation type="journal article" date="2013" name="PLoS Genet.">
        <title>Comparative genome structure, secondary metabolite, and effector coding capacity across Cochliobolus pathogens.</title>
        <authorList>
            <person name="Condon B.J."/>
            <person name="Leng Y."/>
            <person name="Wu D."/>
            <person name="Bushley K.E."/>
            <person name="Ohm R.A."/>
            <person name="Otillar R."/>
            <person name="Martin J."/>
            <person name="Schackwitz W."/>
            <person name="Grimwood J."/>
            <person name="MohdZainudin N."/>
            <person name="Xue C."/>
            <person name="Wang R."/>
            <person name="Manning V.A."/>
            <person name="Dhillon B."/>
            <person name="Tu Z.J."/>
            <person name="Steffenson B.J."/>
            <person name="Salamov A."/>
            <person name="Sun H."/>
            <person name="Lowry S."/>
            <person name="LaButti K."/>
            <person name="Han J."/>
            <person name="Copeland A."/>
            <person name="Lindquist E."/>
            <person name="Barry K."/>
            <person name="Schmutz J."/>
            <person name="Baker S.E."/>
            <person name="Ciuffetti L.M."/>
            <person name="Grigoriev I.V."/>
            <person name="Zhong S."/>
            <person name="Turgeon B.G."/>
        </authorList>
    </citation>
    <scope>NUCLEOTIDE SEQUENCE [LARGE SCALE GENOMIC DNA]</scope>
    <source>
        <strain evidence="3">28A</strain>
    </source>
</reference>
<name>R0KUQ6_EXST2</name>
<keyword evidence="3" id="KW-1185">Reference proteome</keyword>
<evidence type="ECO:0008006" key="4">
    <source>
        <dbReference type="Google" id="ProtNLM"/>
    </source>
</evidence>
<dbReference type="PANTHER" id="PTHR35179:SF2">
    <property type="entry name" value="START DOMAIN-CONTAINING PROTEIN"/>
    <property type="match status" value="1"/>
</dbReference>